<dbReference type="EMBL" id="MCGO01000027">
    <property type="protein sequence ID" value="ORY42887.1"/>
    <property type="molecule type" value="Genomic_DNA"/>
</dbReference>
<evidence type="ECO:0000313" key="3">
    <source>
        <dbReference type="EMBL" id="ORY42887.1"/>
    </source>
</evidence>
<comment type="caution">
    <text evidence="3">The sequence shown here is derived from an EMBL/GenBank/DDBJ whole genome shotgun (WGS) entry which is preliminary data.</text>
</comment>
<organism evidence="3 4">
    <name type="scientific">Rhizoclosmatium globosum</name>
    <dbReference type="NCBI Taxonomy" id="329046"/>
    <lineage>
        <taxon>Eukaryota</taxon>
        <taxon>Fungi</taxon>
        <taxon>Fungi incertae sedis</taxon>
        <taxon>Chytridiomycota</taxon>
        <taxon>Chytridiomycota incertae sedis</taxon>
        <taxon>Chytridiomycetes</taxon>
        <taxon>Chytridiales</taxon>
        <taxon>Chytriomycetaceae</taxon>
        <taxon>Rhizoclosmatium</taxon>
    </lineage>
</organism>
<evidence type="ECO:0000256" key="1">
    <source>
        <dbReference type="SAM" id="Coils"/>
    </source>
</evidence>
<sequence>MNLTEELETVKKKTNSKEQSQEMEEINQELSCEQERMESAGREMECAVCGAHGDADVRVAEAQKHALLARGDFERSQAKVSQRESDVSDLEVALAVMTKERDEVQSQVVADAQEALKVAEKRVENLKFEAQTVIIHELESRCSELTNSLAAAETWVEGCRAHNVSHDTTIRNFCKMRSSLTISCLFQVDIPTSDCLLDEGA</sequence>
<keyword evidence="4" id="KW-1185">Reference proteome</keyword>
<proteinExistence type="predicted"/>
<evidence type="ECO:0000313" key="4">
    <source>
        <dbReference type="Proteomes" id="UP000193642"/>
    </source>
</evidence>
<keyword evidence="1" id="KW-0175">Coiled coil</keyword>
<gene>
    <name evidence="3" type="ORF">BCR33DRAFT_786166</name>
</gene>
<accession>A0A1Y2C7K9</accession>
<name>A0A1Y2C7K9_9FUNG</name>
<feature type="region of interest" description="Disordered" evidence="2">
    <location>
        <begin position="1"/>
        <end position="23"/>
    </location>
</feature>
<feature type="coiled-coil region" evidence="1">
    <location>
        <begin position="87"/>
        <end position="129"/>
    </location>
</feature>
<evidence type="ECO:0000256" key="2">
    <source>
        <dbReference type="SAM" id="MobiDB-lite"/>
    </source>
</evidence>
<dbReference type="Proteomes" id="UP000193642">
    <property type="component" value="Unassembled WGS sequence"/>
</dbReference>
<feature type="compositionally biased region" description="Basic and acidic residues" evidence="2">
    <location>
        <begin position="8"/>
        <end position="20"/>
    </location>
</feature>
<protein>
    <submittedName>
        <fullName evidence="3">Uncharacterized protein</fullName>
    </submittedName>
</protein>
<reference evidence="3 4" key="1">
    <citation type="submission" date="2016-07" db="EMBL/GenBank/DDBJ databases">
        <title>Pervasive Adenine N6-methylation of Active Genes in Fungi.</title>
        <authorList>
            <consortium name="DOE Joint Genome Institute"/>
            <person name="Mondo S.J."/>
            <person name="Dannebaum R.O."/>
            <person name="Kuo R.C."/>
            <person name="Labutti K."/>
            <person name="Haridas S."/>
            <person name="Kuo A."/>
            <person name="Salamov A."/>
            <person name="Ahrendt S.R."/>
            <person name="Lipzen A."/>
            <person name="Sullivan W."/>
            <person name="Andreopoulos W.B."/>
            <person name="Clum A."/>
            <person name="Lindquist E."/>
            <person name="Daum C."/>
            <person name="Ramamoorthy G.K."/>
            <person name="Gryganskyi A."/>
            <person name="Culley D."/>
            <person name="Magnuson J.K."/>
            <person name="James T.Y."/>
            <person name="O'Malley M.A."/>
            <person name="Stajich J.E."/>
            <person name="Spatafora J.W."/>
            <person name="Visel A."/>
            <person name="Grigoriev I.V."/>
        </authorList>
    </citation>
    <scope>NUCLEOTIDE SEQUENCE [LARGE SCALE GENOMIC DNA]</scope>
    <source>
        <strain evidence="3 4">JEL800</strain>
    </source>
</reference>
<dbReference type="AlphaFoldDB" id="A0A1Y2C7K9"/>